<keyword evidence="5 8" id="KW-0472">Membrane</keyword>
<feature type="transmembrane region" description="Helical" evidence="8">
    <location>
        <begin position="296"/>
        <end position="323"/>
    </location>
</feature>
<evidence type="ECO:0000256" key="7">
    <source>
        <dbReference type="SAM" id="MobiDB-lite"/>
    </source>
</evidence>
<reference evidence="11 12" key="1">
    <citation type="submission" date="2018-09" db="EMBL/GenBank/DDBJ databases">
        <title>Genome sequencing of strain 6GH32-13.</title>
        <authorList>
            <person name="Weon H.-Y."/>
            <person name="Heo J."/>
            <person name="Kwon S.-W."/>
        </authorList>
    </citation>
    <scope>NUCLEOTIDE SEQUENCE [LARGE SCALE GENOMIC DNA]</scope>
    <source>
        <strain evidence="11 12">5GH32-13</strain>
    </source>
</reference>
<dbReference type="GO" id="GO:0022857">
    <property type="term" value="F:transmembrane transporter activity"/>
    <property type="evidence" value="ECO:0007669"/>
    <property type="project" value="TreeGrafter"/>
</dbReference>
<evidence type="ECO:0000256" key="1">
    <source>
        <dbReference type="ARBA" id="ARBA00004651"/>
    </source>
</evidence>
<keyword evidence="3 8" id="KW-0812">Transmembrane</keyword>
<protein>
    <submittedName>
        <fullName evidence="11">ABC transporter permease</fullName>
    </submittedName>
</protein>
<accession>A0A3B7MSI5</accession>
<dbReference type="Pfam" id="PF12704">
    <property type="entry name" value="MacB_PCD"/>
    <property type="match status" value="1"/>
</dbReference>
<comment type="subcellular location">
    <subcellularLocation>
        <location evidence="1">Cell membrane</location>
        <topology evidence="1">Multi-pass membrane protein</topology>
    </subcellularLocation>
</comment>
<dbReference type="InterPro" id="IPR025857">
    <property type="entry name" value="MacB_PCD"/>
</dbReference>
<sequence>MTFRDTFSLAFRTVRGNRLRTGITVAIIALGITALIGINTAIAAIQQKFLESFSSMGATGFTIRFREPRNFFGGGSQLKKEQKGKKREKKSNQGKPITKLQAESFKAAFQFPSQVSMNMFGSRNAIVSADGKKTNPNVWVMGGDENYTDLNGFTISYGRNLNALDVQSGRNVCLIGRDVAKKFFGDNIEAPVGKTIKINNIPFLIVGSLASKGSTLGRSLDNAVITSYSNVRSYFNSNANASFSIQVKVPDIKLMDGAIGEATGIFRPIRRLNVSEEDNFVIDKSDSIVEMLMRNLSFITIAAVLIGVITLAGAAIGLMNIMLVAVTERTKEIGLVKAIGGKRGNIQTQFLLESIIISLLGAVIGIVLGIIVGNIAGLLLSTSFVIPWNWVVAGVVICSLVGLGAGLYPAIKASRLNPIEALRYE</sequence>
<dbReference type="GO" id="GO:0005886">
    <property type="term" value="C:plasma membrane"/>
    <property type="evidence" value="ECO:0007669"/>
    <property type="project" value="UniProtKB-SubCell"/>
</dbReference>
<dbReference type="AlphaFoldDB" id="A0A3B7MSI5"/>
<dbReference type="RefSeq" id="WP_119051899.1">
    <property type="nucleotide sequence ID" value="NZ_CP032157.1"/>
</dbReference>
<feature type="transmembrane region" description="Helical" evidence="8">
    <location>
        <begin position="350"/>
        <end position="376"/>
    </location>
</feature>
<feature type="transmembrane region" description="Helical" evidence="8">
    <location>
        <begin position="21"/>
        <end position="45"/>
    </location>
</feature>
<evidence type="ECO:0000313" key="11">
    <source>
        <dbReference type="EMBL" id="AXY76020.1"/>
    </source>
</evidence>
<keyword evidence="12" id="KW-1185">Reference proteome</keyword>
<dbReference type="Proteomes" id="UP000263900">
    <property type="component" value="Chromosome"/>
</dbReference>
<feature type="region of interest" description="Disordered" evidence="7">
    <location>
        <begin position="74"/>
        <end position="97"/>
    </location>
</feature>
<evidence type="ECO:0000259" key="10">
    <source>
        <dbReference type="Pfam" id="PF12704"/>
    </source>
</evidence>
<feature type="domain" description="MacB-like periplasmic core" evidence="10">
    <location>
        <begin position="21"/>
        <end position="257"/>
    </location>
</feature>
<evidence type="ECO:0000313" key="12">
    <source>
        <dbReference type="Proteomes" id="UP000263900"/>
    </source>
</evidence>
<dbReference type="PANTHER" id="PTHR30572">
    <property type="entry name" value="MEMBRANE COMPONENT OF TRANSPORTER-RELATED"/>
    <property type="match status" value="1"/>
</dbReference>
<proteinExistence type="inferred from homology"/>
<evidence type="ECO:0000256" key="4">
    <source>
        <dbReference type="ARBA" id="ARBA00022989"/>
    </source>
</evidence>
<organism evidence="11 12">
    <name type="scientific">Paraflavitalea soli</name>
    <dbReference type="NCBI Taxonomy" id="2315862"/>
    <lineage>
        <taxon>Bacteria</taxon>
        <taxon>Pseudomonadati</taxon>
        <taxon>Bacteroidota</taxon>
        <taxon>Chitinophagia</taxon>
        <taxon>Chitinophagales</taxon>
        <taxon>Chitinophagaceae</taxon>
        <taxon>Paraflavitalea</taxon>
    </lineage>
</organism>
<gene>
    <name evidence="11" type="ORF">D3H65_19425</name>
</gene>
<comment type="similarity">
    <text evidence="6">Belongs to the ABC-4 integral membrane protein family.</text>
</comment>
<dbReference type="EMBL" id="CP032157">
    <property type="protein sequence ID" value="AXY76020.1"/>
    <property type="molecule type" value="Genomic_DNA"/>
</dbReference>
<dbReference type="InterPro" id="IPR003838">
    <property type="entry name" value="ABC3_permease_C"/>
</dbReference>
<dbReference type="KEGG" id="pseg:D3H65_19425"/>
<evidence type="ECO:0000256" key="6">
    <source>
        <dbReference type="ARBA" id="ARBA00038076"/>
    </source>
</evidence>
<dbReference type="PANTHER" id="PTHR30572:SF4">
    <property type="entry name" value="ABC TRANSPORTER PERMEASE YTRF"/>
    <property type="match status" value="1"/>
</dbReference>
<feature type="transmembrane region" description="Helical" evidence="8">
    <location>
        <begin position="388"/>
        <end position="408"/>
    </location>
</feature>
<keyword evidence="2" id="KW-1003">Cell membrane</keyword>
<evidence type="ECO:0000256" key="3">
    <source>
        <dbReference type="ARBA" id="ARBA00022692"/>
    </source>
</evidence>
<dbReference type="InterPro" id="IPR050250">
    <property type="entry name" value="Macrolide_Exporter_MacB"/>
</dbReference>
<evidence type="ECO:0000256" key="8">
    <source>
        <dbReference type="SAM" id="Phobius"/>
    </source>
</evidence>
<dbReference type="OrthoDB" id="9770036at2"/>
<keyword evidence="4 8" id="KW-1133">Transmembrane helix</keyword>
<evidence type="ECO:0000256" key="2">
    <source>
        <dbReference type="ARBA" id="ARBA00022475"/>
    </source>
</evidence>
<evidence type="ECO:0000256" key="5">
    <source>
        <dbReference type="ARBA" id="ARBA00023136"/>
    </source>
</evidence>
<evidence type="ECO:0000259" key="9">
    <source>
        <dbReference type="Pfam" id="PF02687"/>
    </source>
</evidence>
<name>A0A3B7MSI5_9BACT</name>
<feature type="domain" description="ABC3 transporter permease C-terminal" evidence="9">
    <location>
        <begin position="305"/>
        <end position="418"/>
    </location>
</feature>
<dbReference type="Pfam" id="PF02687">
    <property type="entry name" value="FtsX"/>
    <property type="match status" value="1"/>
</dbReference>